<dbReference type="SMART" id="SM00554">
    <property type="entry name" value="FAS1"/>
    <property type="match status" value="1"/>
</dbReference>
<dbReference type="InterPro" id="IPR036378">
    <property type="entry name" value="FAS1_dom_sf"/>
</dbReference>
<feature type="compositionally biased region" description="Low complexity" evidence="1">
    <location>
        <begin position="48"/>
        <end position="74"/>
    </location>
</feature>
<dbReference type="Proteomes" id="UP001597369">
    <property type="component" value="Unassembled WGS sequence"/>
</dbReference>
<evidence type="ECO:0000256" key="1">
    <source>
        <dbReference type="SAM" id="MobiDB-lite"/>
    </source>
</evidence>
<dbReference type="EMBL" id="JBHUHV010000011">
    <property type="protein sequence ID" value="MFD2065919.1"/>
    <property type="molecule type" value="Genomic_DNA"/>
</dbReference>
<keyword evidence="5" id="KW-1185">Reference proteome</keyword>
<evidence type="ECO:0000313" key="4">
    <source>
        <dbReference type="EMBL" id="MFD2065919.1"/>
    </source>
</evidence>
<evidence type="ECO:0000259" key="3">
    <source>
        <dbReference type="PROSITE" id="PS50213"/>
    </source>
</evidence>
<dbReference type="Gene3D" id="2.30.180.10">
    <property type="entry name" value="FAS1 domain"/>
    <property type="match status" value="1"/>
</dbReference>
<feature type="domain" description="FAS1" evidence="3">
    <location>
        <begin position="93"/>
        <end position="227"/>
    </location>
</feature>
<dbReference type="PROSITE" id="PS50213">
    <property type="entry name" value="FAS1"/>
    <property type="match status" value="1"/>
</dbReference>
<reference evidence="5" key="1">
    <citation type="journal article" date="2019" name="Int. J. Syst. Evol. Microbiol.">
        <title>The Global Catalogue of Microorganisms (GCM) 10K type strain sequencing project: providing services to taxonomists for standard genome sequencing and annotation.</title>
        <authorList>
            <consortium name="The Broad Institute Genomics Platform"/>
            <consortium name="The Broad Institute Genome Sequencing Center for Infectious Disease"/>
            <person name="Wu L."/>
            <person name="Ma J."/>
        </authorList>
    </citation>
    <scope>NUCLEOTIDE SEQUENCE [LARGE SCALE GENOMIC DNA]</scope>
    <source>
        <strain evidence="5">JCM 16545</strain>
    </source>
</reference>
<accession>A0ABW4WT46</accession>
<evidence type="ECO:0000313" key="5">
    <source>
        <dbReference type="Proteomes" id="UP001597369"/>
    </source>
</evidence>
<comment type="caution">
    <text evidence="4">The sequence shown here is derived from an EMBL/GenBank/DDBJ whole genome shotgun (WGS) entry which is preliminary data.</text>
</comment>
<name>A0ABW4WT46_9BACT</name>
<dbReference type="Pfam" id="PF02469">
    <property type="entry name" value="Fasciclin"/>
    <property type="match status" value="1"/>
</dbReference>
<gene>
    <name evidence="4" type="ORF">ACFSKU_03425</name>
</gene>
<feature type="signal peptide" evidence="2">
    <location>
        <begin position="1"/>
        <end position="23"/>
    </location>
</feature>
<evidence type="ECO:0000256" key="2">
    <source>
        <dbReference type="SAM" id="SignalP"/>
    </source>
</evidence>
<organism evidence="4 5">
    <name type="scientific">Pontibacter silvestris</name>
    <dbReference type="NCBI Taxonomy" id="2305183"/>
    <lineage>
        <taxon>Bacteria</taxon>
        <taxon>Pseudomonadati</taxon>
        <taxon>Bacteroidota</taxon>
        <taxon>Cytophagia</taxon>
        <taxon>Cytophagales</taxon>
        <taxon>Hymenobacteraceae</taxon>
        <taxon>Pontibacter</taxon>
    </lineage>
</organism>
<dbReference type="SUPFAM" id="SSF82153">
    <property type="entry name" value="FAS1 domain"/>
    <property type="match status" value="1"/>
</dbReference>
<proteinExistence type="predicted"/>
<protein>
    <submittedName>
        <fullName evidence="4">Fasciclin domain-containing protein</fullName>
    </submittedName>
</protein>
<dbReference type="RefSeq" id="WP_229962209.1">
    <property type="nucleotide sequence ID" value="NZ_JAJJWI010000020.1"/>
</dbReference>
<dbReference type="PROSITE" id="PS51257">
    <property type="entry name" value="PROKAR_LIPOPROTEIN"/>
    <property type="match status" value="1"/>
</dbReference>
<sequence length="239" mass="26150">MKKIMLKPIAAMTVVAFTMFSCASSNENMDNSTAMDRTTMSETQAMAGDTDMGTSTNTSTGMSSNTSANMNSSTSSSTVDYGAMFDDIENTEQYDVLTLARTNPNLSTFVDLVEKTGMDAALRQNDQQFTLFIPTNEAFQNLSKERYAFLMDPNNKAELMKVLQAHFLPSKVSSMEFNSTQRIESGDKYIPVDVNMNGTSVSVGGATIVKSDVETSNGIIHIVDSVIDPDNFDDTTIRY</sequence>
<dbReference type="PANTHER" id="PTHR10900:SF77">
    <property type="entry name" value="FI19380P1"/>
    <property type="match status" value="1"/>
</dbReference>
<feature type="region of interest" description="Disordered" evidence="1">
    <location>
        <begin position="47"/>
        <end position="74"/>
    </location>
</feature>
<dbReference type="InterPro" id="IPR000782">
    <property type="entry name" value="FAS1_domain"/>
</dbReference>
<dbReference type="InterPro" id="IPR050904">
    <property type="entry name" value="Adhesion/Biosynth-related"/>
</dbReference>
<feature type="chain" id="PRO_5047109034" evidence="2">
    <location>
        <begin position="24"/>
        <end position="239"/>
    </location>
</feature>
<keyword evidence="2" id="KW-0732">Signal</keyword>
<dbReference type="PANTHER" id="PTHR10900">
    <property type="entry name" value="PERIOSTIN-RELATED"/>
    <property type="match status" value="1"/>
</dbReference>